<organism evidence="1 2">
    <name type="scientific">Brassica napus</name>
    <name type="common">Rape</name>
    <dbReference type="NCBI Taxonomy" id="3708"/>
    <lineage>
        <taxon>Eukaryota</taxon>
        <taxon>Viridiplantae</taxon>
        <taxon>Streptophyta</taxon>
        <taxon>Embryophyta</taxon>
        <taxon>Tracheophyta</taxon>
        <taxon>Spermatophyta</taxon>
        <taxon>Magnoliopsida</taxon>
        <taxon>eudicotyledons</taxon>
        <taxon>Gunneridae</taxon>
        <taxon>Pentapetalae</taxon>
        <taxon>rosids</taxon>
        <taxon>malvids</taxon>
        <taxon>Brassicales</taxon>
        <taxon>Brassicaceae</taxon>
        <taxon>Brassiceae</taxon>
        <taxon>Brassica</taxon>
    </lineage>
</organism>
<dbReference type="EMBL" id="JAGKQM010000018">
    <property type="protein sequence ID" value="KAH0862931.1"/>
    <property type="molecule type" value="Genomic_DNA"/>
</dbReference>
<accession>A0ABQ7Y6W3</accession>
<sequence>MRIKIEKPNDIEHVEPYISFDISDDLCKLVMIHVFLQEGVHECQLVWFLLLLLNQDHDPTQPELVYANRIFYTHAMVYHFILVQLFGVV</sequence>
<proteinExistence type="predicted"/>
<gene>
    <name evidence="1" type="ORF">HID58_080142</name>
</gene>
<evidence type="ECO:0000313" key="1">
    <source>
        <dbReference type="EMBL" id="KAH0862931.1"/>
    </source>
</evidence>
<comment type="caution">
    <text evidence="1">The sequence shown here is derived from an EMBL/GenBank/DDBJ whole genome shotgun (WGS) entry which is preliminary data.</text>
</comment>
<evidence type="ECO:0000313" key="2">
    <source>
        <dbReference type="Proteomes" id="UP000824890"/>
    </source>
</evidence>
<protein>
    <submittedName>
        <fullName evidence="1">Uncharacterized protein</fullName>
    </submittedName>
</protein>
<keyword evidence="2" id="KW-1185">Reference proteome</keyword>
<reference evidence="1 2" key="1">
    <citation type="submission" date="2021-05" db="EMBL/GenBank/DDBJ databases">
        <title>Genome Assembly of Synthetic Allotetraploid Brassica napus Reveals Homoeologous Exchanges between Subgenomes.</title>
        <authorList>
            <person name="Davis J.T."/>
        </authorList>
    </citation>
    <scope>NUCLEOTIDE SEQUENCE [LARGE SCALE GENOMIC DNA]</scope>
    <source>
        <strain evidence="2">cv. Da-Ae</strain>
        <tissue evidence="1">Seedling</tissue>
    </source>
</reference>
<dbReference type="Proteomes" id="UP000824890">
    <property type="component" value="Unassembled WGS sequence"/>
</dbReference>
<name>A0ABQ7Y6W3_BRANA</name>